<proteinExistence type="predicted"/>
<evidence type="ECO:0000313" key="2">
    <source>
        <dbReference type="EMBL" id="CAD7437989.1"/>
    </source>
</evidence>
<dbReference type="EMBL" id="OD564354">
    <property type="protein sequence ID" value="CAD7437989.1"/>
    <property type="molecule type" value="Genomic_DNA"/>
</dbReference>
<name>A0A7R9HWB6_9NEOP</name>
<sequence length="66" mass="7248">MSSINHPRGDTRGVRSNFVADDILDLLVNDDSEIEGLSDEVSVVQQDANVNDDFEEDELPQQGEAS</sequence>
<gene>
    <name evidence="2" type="ORF">TBIB3V08_LOCUS588</name>
</gene>
<evidence type="ECO:0000256" key="1">
    <source>
        <dbReference type="SAM" id="MobiDB-lite"/>
    </source>
</evidence>
<accession>A0A7R9HWB6</accession>
<dbReference type="AlphaFoldDB" id="A0A7R9HWB6"/>
<feature type="region of interest" description="Disordered" evidence="1">
    <location>
        <begin position="44"/>
        <end position="66"/>
    </location>
</feature>
<organism evidence="2">
    <name type="scientific">Timema bartmani</name>
    <dbReference type="NCBI Taxonomy" id="61472"/>
    <lineage>
        <taxon>Eukaryota</taxon>
        <taxon>Metazoa</taxon>
        <taxon>Ecdysozoa</taxon>
        <taxon>Arthropoda</taxon>
        <taxon>Hexapoda</taxon>
        <taxon>Insecta</taxon>
        <taxon>Pterygota</taxon>
        <taxon>Neoptera</taxon>
        <taxon>Polyneoptera</taxon>
        <taxon>Phasmatodea</taxon>
        <taxon>Timematodea</taxon>
        <taxon>Timematoidea</taxon>
        <taxon>Timematidae</taxon>
        <taxon>Timema</taxon>
    </lineage>
</organism>
<reference evidence="2" key="1">
    <citation type="submission" date="2020-11" db="EMBL/GenBank/DDBJ databases">
        <authorList>
            <person name="Tran Van P."/>
        </authorList>
    </citation>
    <scope>NUCLEOTIDE SEQUENCE</scope>
</reference>
<protein>
    <submittedName>
        <fullName evidence="2">Uncharacterized protein</fullName>
    </submittedName>
</protein>
<feature type="compositionally biased region" description="Acidic residues" evidence="1">
    <location>
        <begin position="50"/>
        <end position="59"/>
    </location>
</feature>